<dbReference type="RefSeq" id="WP_301639861.1">
    <property type="nucleotide sequence ID" value="NZ_JAUEII010000018.1"/>
</dbReference>
<protein>
    <submittedName>
        <fullName evidence="2">DUF4493 domain-containing protein</fullName>
    </submittedName>
</protein>
<sequence length="707" mass="76823">MNKVKFLVAALLGVLFVACSEEENLSQTGKTGFLVSLAEDVKVESRSTPEELGEPVASQFNLKITNQVTGSELYNGSYTNKLIPASAGTYAIEATHGENQLLAVDAPYYKGTAEAELADGESKTVNVKCKVANALASVVFSDGGALKFEDQFSKCELNVLVAGDSALIDGVKSAYYRAGSTPTFEFRGILKDGGEEVVQTLTDDKFSDPATFAAGAHCVITLKIGAVEPGVKIEITKVEVKEVTVSETIPMEWLPKPKVTAEGFTDNTLSMYETETPTAKFNFNLSSALQELKFTLNLADETYQSLNKTYTLSELSEEDRTALTNAGIILPVIGFKEASLDFTGLTAKLTGSTTGEVLSNVITLDEVKANNRTLEGEQVYTIQTSAPEFNLVVYPGNTWTRQFTANSQVTHGNVSVISKGLTYEYRTVDGEWTSSLDSIITELTPKTAYKVRGKYGDHYTEEVEVTTYPVIELENGGLEGGTITKGNDSNGSQYGAVYSWSGWCTLNELTCDDTHAFIWGNTAFNSRSGTRPATAREGSNGSASAWIMTMGYGYGGTSGPEIITPSELFLGTLTNVNHSEDTATKNYGIVHKSRPTGLRFYYKYTPYNGDSSDIYIQLKGINGEILGSASLNETSSVSSFKEITLDIDYVDEYKELEPETLVIVFKSGFNSDVKDYETWSLMGSNSAEPSHRGSELYIDDVELVYDK</sequence>
<keyword evidence="1" id="KW-0732">Signal</keyword>
<name>A0ABT7X643_9BACE</name>
<gene>
    <name evidence="2" type="ORF">QVO10_09200</name>
</gene>
<feature type="signal peptide" evidence="1">
    <location>
        <begin position="1"/>
        <end position="20"/>
    </location>
</feature>
<reference evidence="2" key="1">
    <citation type="submission" date="2023-06" db="EMBL/GenBank/DDBJ databases">
        <authorList>
            <person name="Zeman M."/>
            <person name="Kubasova T."/>
            <person name="Jahodarova E."/>
            <person name="Nykrynova M."/>
            <person name="Rychlik I."/>
        </authorList>
    </citation>
    <scope>NUCLEOTIDE SEQUENCE</scope>
    <source>
        <strain evidence="2">84_SSukc20</strain>
    </source>
</reference>
<evidence type="ECO:0000256" key="1">
    <source>
        <dbReference type="SAM" id="SignalP"/>
    </source>
</evidence>
<dbReference type="Gene3D" id="2.60.120.890">
    <property type="entry name" value="BT2081, beta-jelly-roll domain"/>
    <property type="match status" value="1"/>
</dbReference>
<evidence type="ECO:0000313" key="3">
    <source>
        <dbReference type="Proteomes" id="UP001167871"/>
    </source>
</evidence>
<dbReference type="EMBL" id="JAUEII010000018">
    <property type="protein sequence ID" value="MDN0049556.1"/>
    <property type="molecule type" value="Genomic_DNA"/>
</dbReference>
<reference evidence="2" key="2">
    <citation type="submission" date="2024-05" db="EMBL/GenBank/DDBJ databases">
        <title>Identification and characterization of horizontal gene transfer across gut microbiota members of farm animals based on homology search.</title>
        <authorList>
            <person name="Schwarzerova J."/>
            <person name="Nykrynova M."/>
            <person name="Jureckova K."/>
            <person name="Cejkova D."/>
            <person name="Rychlik I."/>
        </authorList>
    </citation>
    <scope>NUCLEOTIDE SEQUENCE</scope>
    <source>
        <strain evidence="2">84_SSukc20</strain>
    </source>
</reference>
<comment type="caution">
    <text evidence="2">The sequence shown here is derived from an EMBL/GenBank/DDBJ whole genome shotgun (WGS) entry which is preliminary data.</text>
</comment>
<dbReference type="PROSITE" id="PS51257">
    <property type="entry name" value="PROKAR_LIPOPROTEIN"/>
    <property type="match status" value="1"/>
</dbReference>
<evidence type="ECO:0000313" key="2">
    <source>
        <dbReference type="EMBL" id="MDN0049556.1"/>
    </source>
</evidence>
<feature type="chain" id="PRO_5045490084" evidence="1">
    <location>
        <begin position="21"/>
        <end position="707"/>
    </location>
</feature>
<organism evidence="2 3">
    <name type="scientific">Bacteroides gallinaceum</name>
    <dbReference type="NCBI Taxonomy" id="1462571"/>
    <lineage>
        <taxon>Bacteria</taxon>
        <taxon>Pseudomonadati</taxon>
        <taxon>Bacteroidota</taxon>
        <taxon>Bacteroidia</taxon>
        <taxon>Bacteroidales</taxon>
        <taxon>Bacteroidaceae</taxon>
        <taxon>Bacteroides</taxon>
    </lineage>
</organism>
<dbReference type="InterPro" id="IPR038653">
    <property type="entry name" value="Put_CMD_sf"/>
</dbReference>
<dbReference type="Proteomes" id="UP001167871">
    <property type="component" value="Unassembled WGS sequence"/>
</dbReference>
<accession>A0ABT7X643</accession>
<keyword evidence="3" id="KW-1185">Reference proteome</keyword>
<dbReference type="Pfam" id="PF14900">
    <property type="entry name" value="DUF4493"/>
    <property type="match status" value="1"/>
</dbReference>
<proteinExistence type="predicted"/>
<dbReference type="InterPro" id="IPR027840">
    <property type="entry name" value="DUF4493"/>
</dbReference>